<feature type="compositionally biased region" description="Polar residues" evidence="7">
    <location>
        <begin position="200"/>
        <end position="226"/>
    </location>
</feature>
<keyword evidence="10" id="KW-1185">Reference proteome</keyword>
<dbReference type="FunFam" id="2.20.25.80:FF:000002">
    <property type="entry name" value="probable WRKY transcription factor 31"/>
    <property type="match status" value="1"/>
</dbReference>
<evidence type="ECO:0000259" key="8">
    <source>
        <dbReference type="PROSITE" id="PS50811"/>
    </source>
</evidence>
<evidence type="ECO:0000256" key="4">
    <source>
        <dbReference type="ARBA" id="ARBA00023163"/>
    </source>
</evidence>
<evidence type="ECO:0000256" key="6">
    <source>
        <dbReference type="SAM" id="Coils"/>
    </source>
</evidence>
<dbReference type="Pfam" id="PF03106">
    <property type="entry name" value="WRKY"/>
    <property type="match status" value="1"/>
</dbReference>
<feature type="compositionally biased region" description="Polar residues" evidence="7">
    <location>
        <begin position="450"/>
        <end position="472"/>
    </location>
</feature>
<feature type="region of interest" description="Disordered" evidence="7">
    <location>
        <begin position="450"/>
        <end position="476"/>
    </location>
</feature>
<dbReference type="PANTHER" id="PTHR31429">
    <property type="entry name" value="WRKY TRANSCRIPTION FACTOR 36-RELATED"/>
    <property type="match status" value="1"/>
</dbReference>
<proteinExistence type="predicted"/>
<dbReference type="SMART" id="SM00774">
    <property type="entry name" value="WRKY"/>
    <property type="match status" value="1"/>
</dbReference>
<dbReference type="PANTHER" id="PTHR31429:SF54">
    <property type="entry name" value="WRKY TRANSCRIPTION FACTOR 9-RELATED"/>
    <property type="match status" value="1"/>
</dbReference>
<evidence type="ECO:0000256" key="5">
    <source>
        <dbReference type="ARBA" id="ARBA00023242"/>
    </source>
</evidence>
<protein>
    <submittedName>
        <fullName evidence="9">Wrky transcription factor</fullName>
    </submittedName>
</protein>
<dbReference type="Gene3D" id="2.20.25.80">
    <property type="entry name" value="WRKY domain"/>
    <property type="match status" value="1"/>
</dbReference>
<dbReference type="InterPro" id="IPR044810">
    <property type="entry name" value="WRKY_plant"/>
</dbReference>
<comment type="subcellular location">
    <subcellularLocation>
        <location evidence="1">Nucleus</location>
    </subcellularLocation>
</comment>
<evidence type="ECO:0000313" key="10">
    <source>
        <dbReference type="Proteomes" id="UP000554482"/>
    </source>
</evidence>
<keyword evidence="2" id="KW-0805">Transcription regulation</keyword>
<evidence type="ECO:0000256" key="2">
    <source>
        <dbReference type="ARBA" id="ARBA00023015"/>
    </source>
</evidence>
<feature type="domain" description="WRKY" evidence="8">
    <location>
        <begin position="240"/>
        <end position="306"/>
    </location>
</feature>
<dbReference type="InterPro" id="IPR003657">
    <property type="entry name" value="WRKY_dom"/>
</dbReference>
<dbReference type="SUPFAM" id="SSF118290">
    <property type="entry name" value="WRKY DNA-binding domain"/>
    <property type="match status" value="1"/>
</dbReference>
<name>A0A7J6X5S9_THATH</name>
<keyword evidence="3" id="KW-0238">DNA-binding</keyword>
<organism evidence="9 10">
    <name type="scientific">Thalictrum thalictroides</name>
    <name type="common">Rue-anemone</name>
    <name type="synonym">Anemone thalictroides</name>
    <dbReference type="NCBI Taxonomy" id="46969"/>
    <lineage>
        <taxon>Eukaryota</taxon>
        <taxon>Viridiplantae</taxon>
        <taxon>Streptophyta</taxon>
        <taxon>Embryophyta</taxon>
        <taxon>Tracheophyta</taxon>
        <taxon>Spermatophyta</taxon>
        <taxon>Magnoliopsida</taxon>
        <taxon>Ranunculales</taxon>
        <taxon>Ranunculaceae</taxon>
        <taxon>Thalictroideae</taxon>
        <taxon>Thalictrum</taxon>
    </lineage>
</organism>
<dbReference type="Proteomes" id="UP000554482">
    <property type="component" value="Unassembled WGS sequence"/>
</dbReference>
<keyword evidence="4" id="KW-0804">Transcription</keyword>
<evidence type="ECO:0000256" key="7">
    <source>
        <dbReference type="SAM" id="MobiDB-lite"/>
    </source>
</evidence>
<dbReference type="OrthoDB" id="779182at2759"/>
<dbReference type="GO" id="GO:0003700">
    <property type="term" value="F:DNA-binding transcription factor activity"/>
    <property type="evidence" value="ECO:0007669"/>
    <property type="project" value="InterPro"/>
</dbReference>
<keyword evidence="6" id="KW-0175">Coiled coil</keyword>
<dbReference type="EMBL" id="JABWDY010004642">
    <property type="protein sequence ID" value="KAF5205029.1"/>
    <property type="molecule type" value="Genomic_DNA"/>
</dbReference>
<comment type="caution">
    <text evidence="9">The sequence shown here is derived from an EMBL/GenBank/DDBJ whole genome shotgun (WGS) entry which is preliminary data.</text>
</comment>
<feature type="compositionally biased region" description="Polar residues" evidence="7">
    <location>
        <begin position="387"/>
        <end position="397"/>
    </location>
</feature>
<dbReference type="PROSITE" id="PS50811">
    <property type="entry name" value="WRKY"/>
    <property type="match status" value="1"/>
</dbReference>
<evidence type="ECO:0000256" key="3">
    <source>
        <dbReference type="ARBA" id="ARBA00023125"/>
    </source>
</evidence>
<accession>A0A7J6X5S9</accession>
<sequence>MQFDLSFKVKSQEVEQVQLDVDQVEEIQLNHHHVNPNQDIQVEEEEQEQEQADGDVDIASHEKSLQQISSKSHEVDLSTSSPLYSIQEEMNRMKEENKVLRKVVEQTMKDYFDLEIKLASNQHNESTKVTEIFLSIHDEGDDEGSKKQDGGVNTMNQKNLMCQDEEEMVTTELGLSLRMKAHVDEPELEETMEGDKNKNMLSSLVPSLNNSFKSSDQLQQGNQMASPPNRKARVSVRARCQDATMNDGCQWRKYGQKIAKGNPCPRAYYRCTAYPGCPVRKQVQRCQEDMSILVTTYEGTHNHPLPVGATAMASTKSATTNYILSSGHSSSHISTADTIENIQTTGFHHNPHSSSIHSMFNTNDPTKGVHVLDLTNNAYSQQQRYTQHPNSADTHLQLNYPWAPNNSGYQNQGGNSKKEDLDSENVSAIASDPKFRVAVAAAITSFITKENHQTVQPSSSRLRNEDSTTSGANKWVLESFPSSGKTIQHLQ</sequence>
<keyword evidence="5" id="KW-0539">Nucleus</keyword>
<dbReference type="GO" id="GO:0005634">
    <property type="term" value="C:nucleus"/>
    <property type="evidence" value="ECO:0007669"/>
    <property type="project" value="UniProtKB-SubCell"/>
</dbReference>
<feature type="region of interest" description="Disordered" evidence="7">
    <location>
        <begin position="200"/>
        <end position="233"/>
    </location>
</feature>
<dbReference type="InterPro" id="IPR036576">
    <property type="entry name" value="WRKY_dom_sf"/>
</dbReference>
<evidence type="ECO:0000313" key="9">
    <source>
        <dbReference type="EMBL" id="KAF5205029.1"/>
    </source>
</evidence>
<dbReference type="GO" id="GO:0043565">
    <property type="term" value="F:sequence-specific DNA binding"/>
    <property type="evidence" value="ECO:0007669"/>
    <property type="project" value="InterPro"/>
</dbReference>
<evidence type="ECO:0000256" key="1">
    <source>
        <dbReference type="ARBA" id="ARBA00004123"/>
    </source>
</evidence>
<reference evidence="9 10" key="1">
    <citation type="submission" date="2020-06" db="EMBL/GenBank/DDBJ databases">
        <title>Transcriptomic and genomic resources for Thalictrum thalictroides and T. hernandezii: Facilitating candidate gene discovery in an emerging model plant lineage.</title>
        <authorList>
            <person name="Arias T."/>
            <person name="Riano-Pachon D.M."/>
            <person name="Di Stilio V.S."/>
        </authorList>
    </citation>
    <scope>NUCLEOTIDE SEQUENCE [LARGE SCALE GENOMIC DNA]</scope>
    <source>
        <strain evidence="10">cv. WT478/WT964</strain>
        <tissue evidence="9">Leaves</tissue>
    </source>
</reference>
<feature type="region of interest" description="Disordered" evidence="7">
    <location>
        <begin position="387"/>
        <end position="424"/>
    </location>
</feature>
<dbReference type="AlphaFoldDB" id="A0A7J6X5S9"/>
<feature type="coiled-coil region" evidence="6">
    <location>
        <begin position="42"/>
        <end position="110"/>
    </location>
</feature>
<feature type="compositionally biased region" description="Low complexity" evidence="7">
    <location>
        <begin position="405"/>
        <end position="415"/>
    </location>
</feature>
<gene>
    <name evidence="9" type="ORF">FRX31_005384</name>
</gene>